<feature type="chain" id="PRO_5041701071" description="6-bladed beta-propeller" evidence="1">
    <location>
        <begin position="22"/>
        <end position="287"/>
    </location>
</feature>
<name>A0AA90UXW7_9BACT</name>
<comment type="caution">
    <text evidence="2">The sequence shown here is derived from an EMBL/GenBank/DDBJ whole genome shotgun (WGS) entry which is preliminary data.</text>
</comment>
<keyword evidence="1" id="KW-0732">Signal</keyword>
<organism evidence="2 3">
    <name type="scientific">Segatella copri</name>
    <dbReference type="NCBI Taxonomy" id="165179"/>
    <lineage>
        <taxon>Bacteria</taxon>
        <taxon>Pseudomonadati</taxon>
        <taxon>Bacteroidota</taxon>
        <taxon>Bacteroidia</taxon>
        <taxon>Bacteroidales</taxon>
        <taxon>Prevotellaceae</taxon>
        <taxon>Segatella</taxon>
    </lineage>
</organism>
<dbReference type="AlphaFoldDB" id="A0AA90UXW7"/>
<reference evidence="3" key="1">
    <citation type="submission" date="2019-09" db="EMBL/GenBank/DDBJ databases">
        <title>Distinct polysaccharide growth profiles of human intestinal Prevotella copri isolates.</title>
        <authorList>
            <person name="Fehlner-Peach H."/>
            <person name="Magnabosco C."/>
            <person name="Raghavan V."/>
            <person name="Scher J.U."/>
            <person name="Tett A."/>
            <person name="Cox L.M."/>
            <person name="Gottsegen C."/>
            <person name="Watters A."/>
            <person name="Wiltshire- Gordon J.D."/>
            <person name="Segata N."/>
            <person name="Bonneau R."/>
            <person name="Littman D.R."/>
        </authorList>
    </citation>
    <scope>NUCLEOTIDE SEQUENCE [LARGE SCALE GENOMIC DNA]</scope>
    <source>
        <strain evidence="3">iAA108</strain>
    </source>
</reference>
<dbReference type="PROSITE" id="PS51257">
    <property type="entry name" value="PROKAR_LIPOPROTEIN"/>
    <property type="match status" value="1"/>
</dbReference>
<evidence type="ECO:0000313" key="2">
    <source>
        <dbReference type="EMBL" id="MQN83037.1"/>
    </source>
</evidence>
<dbReference type="RefSeq" id="WP_153118361.1">
    <property type="nucleotide sequence ID" value="NZ_VZCC01000014.1"/>
</dbReference>
<proteinExistence type="predicted"/>
<evidence type="ECO:0000313" key="3">
    <source>
        <dbReference type="Proteomes" id="UP000421408"/>
    </source>
</evidence>
<protein>
    <recommendedName>
        <fullName evidence="4">6-bladed beta-propeller</fullName>
    </recommendedName>
</protein>
<dbReference type="EMBL" id="VZCC01000014">
    <property type="protein sequence ID" value="MQN83037.1"/>
    <property type="molecule type" value="Genomic_DNA"/>
</dbReference>
<sequence>MKHFFYSAFFLVTMLSISSCAMDEGMKPVNLSVDNVVSKFGDSIFLSSQVPCIDAKNGSVYITDYRAGVYALDSKLNLISKMSNIGRGFGEVNRPAKFFVDDNNVITLYNEGLQRYSYFEKDSFLMADNASVKENLAKSCRFFARDGAIYQSVLGGKFLVSVIKNGNVTKQMCPTVDGVDFPSNVALSERHLLEGDNCFYVIGLGLPIVQAYSFDGRELARFNLVNIPLLESVYAKNENLKSSNSYYEVVRDAYYKNGFIYLLTSSFEGKYKCNTIIVLKKNADNIQ</sequence>
<feature type="signal peptide" evidence="1">
    <location>
        <begin position="1"/>
        <end position="21"/>
    </location>
</feature>
<gene>
    <name evidence="2" type="ORF">F7D74_03300</name>
</gene>
<evidence type="ECO:0000256" key="1">
    <source>
        <dbReference type="SAM" id="SignalP"/>
    </source>
</evidence>
<evidence type="ECO:0008006" key="4">
    <source>
        <dbReference type="Google" id="ProtNLM"/>
    </source>
</evidence>
<accession>A0AA90UXW7</accession>
<dbReference type="Proteomes" id="UP000421408">
    <property type="component" value="Unassembled WGS sequence"/>
</dbReference>